<keyword evidence="2" id="KW-1185">Reference proteome</keyword>
<reference evidence="1" key="1">
    <citation type="submission" date="2018-05" db="EMBL/GenBank/DDBJ databases">
        <title>Draft genome of Mucuna pruriens seed.</title>
        <authorList>
            <person name="Nnadi N.E."/>
            <person name="Vos R."/>
            <person name="Hasami M.H."/>
            <person name="Devisetty U.K."/>
            <person name="Aguiy J.C."/>
        </authorList>
    </citation>
    <scope>NUCLEOTIDE SEQUENCE [LARGE SCALE GENOMIC DNA]</scope>
    <source>
        <strain evidence="1">JCA_2017</strain>
    </source>
</reference>
<evidence type="ECO:0000313" key="1">
    <source>
        <dbReference type="EMBL" id="RDX67453.1"/>
    </source>
</evidence>
<organism evidence="1 2">
    <name type="scientific">Mucuna pruriens</name>
    <name type="common">Velvet bean</name>
    <name type="synonym">Dolichos pruriens</name>
    <dbReference type="NCBI Taxonomy" id="157652"/>
    <lineage>
        <taxon>Eukaryota</taxon>
        <taxon>Viridiplantae</taxon>
        <taxon>Streptophyta</taxon>
        <taxon>Embryophyta</taxon>
        <taxon>Tracheophyta</taxon>
        <taxon>Spermatophyta</taxon>
        <taxon>Magnoliopsida</taxon>
        <taxon>eudicotyledons</taxon>
        <taxon>Gunneridae</taxon>
        <taxon>Pentapetalae</taxon>
        <taxon>rosids</taxon>
        <taxon>fabids</taxon>
        <taxon>Fabales</taxon>
        <taxon>Fabaceae</taxon>
        <taxon>Papilionoideae</taxon>
        <taxon>50 kb inversion clade</taxon>
        <taxon>NPAAA clade</taxon>
        <taxon>indigoferoid/millettioid clade</taxon>
        <taxon>Phaseoleae</taxon>
        <taxon>Mucuna</taxon>
    </lineage>
</organism>
<dbReference type="Proteomes" id="UP000257109">
    <property type="component" value="Unassembled WGS sequence"/>
</dbReference>
<dbReference type="CDD" id="cd09272">
    <property type="entry name" value="RNase_HI_RT_Ty1"/>
    <property type="match status" value="1"/>
</dbReference>
<accession>A0A371EN14</accession>
<dbReference type="STRING" id="157652.A0A371EN14"/>
<name>A0A371EN14_MUCPR</name>
<dbReference type="AlphaFoldDB" id="A0A371EN14"/>
<dbReference type="PANTHER" id="PTHR11439:SF483">
    <property type="entry name" value="PEPTIDE SYNTHASE GLIP-LIKE, PUTATIVE (AFU_ORTHOLOGUE AFUA_3G12920)-RELATED"/>
    <property type="match status" value="1"/>
</dbReference>
<dbReference type="OrthoDB" id="1927598at2759"/>
<gene>
    <name evidence="1" type="primary">GIP</name>
    <name evidence="1" type="ORF">CR513_53673</name>
</gene>
<protein>
    <submittedName>
        <fullName evidence="1">Copia protein</fullName>
    </submittedName>
</protein>
<feature type="non-terminal residue" evidence="1">
    <location>
        <position position="337"/>
    </location>
</feature>
<dbReference type="EMBL" id="QJKJ01012990">
    <property type="protein sequence ID" value="RDX67453.1"/>
    <property type="molecule type" value="Genomic_DNA"/>
</dbReference>
<dbReference type="PANTHER" id="PTHR11439">
    <property type="entry name" value="GAG-POL-RELATED RETROTRANSPOSON"/>
    <property type="match status" value="1"/>
</dbReference>
<evidence type="ECO:0000313" key="2">
    <source>
        <dbReference type="Proteomes" id="UP000257109"/>
    </source>
</evidence>
<sequence length="337" mass="38680">MHLKTWILCEMLERQLEIREIAYMFMMNEFEMSDLRLLFYFLGIEFEMTRYGMVMHQTKYAKDLLKRLNMQQNNLVRTPVEVGLNLKKETDEEQVDPIHTRPDLNFSMGLVSRFMQESMQSHLLAAKRILRYVQGTVDFGILFPKEEAAAEPKLDKKSTAGYIFFYGGAPISCSFTKEPVVVLSSCETEYIATSKTACQKKNLKKVKLLIDNKSTIDLARHSASHGRSKHMETRFHFLKEQVSNEKLQIEHCRIEIQFIDIFTKALNTLFATPTRTLLGELMNLESSNWTSIIAEGCNSLSAVAVIGLKRSAESSSSRLPSTQLLLPNIRSLIRFLS</sequence>
<feature type="non-terminal residue" evidence="1">
    <location>
        <position position="1"/>
    </location>
</feature>
<proteinExistence type="predicted"/>
<comment type="caution">
    <text evidence="1">The sequence shown here is derived from an EMBL/GenBank/DDBJ whole genome shotgun (WGS) entry which is preliminary data.</text>
</comment>